<evidence type="ECO:0000256" key="2">
    <source>
        <dbReference type="SAM" id="MobiDB-lite"/>
    </source>
</evidence>
<evidence type="ECO:0000313" key="4">
    <source>
        <dbReference type="Proteomes" id="UP000694044"/>
    </source>
</evidence>
<organism evidence="3 4">
    <name type="scientific">Phytophthora pseudosyringae</name>
    <dbReference type="NCBI Taxonomy" id="221518"/>
    <lineage>
        <taxon>Eukaryota</taxon>
        <taxon>Sar</taxon>
        <taxon>Stramenopiles</taxon>
        <taxon>Oomycota</taxon>
        <taxon>Peronosporomycetes</taxon>
        <taxon>Peronosporales</taxon>
        <taxon>Peronosporaceae</taxon>
        <taxon>Phytophthora</taxon>
    </lineage>
</organism>
<feature type="coiled-coil region" evidence="1">
    <location>
        <begin position="41"/>
        <end position="89"/>
    </location>
</feature>
<protein>
    <submittedName>
        <fullName evidence="3">Uncharacterized protein</fullName>
    </submittedName>
</protein>
<accession>A0A8T1W4X4</accession>
<name>A0A8T1W4X4_9STRA</name>
<keyword evidence="1" id="KW-0175">Coiled coil</keyword>
<gene>
    <name evidence="3" type="ORF">PHYPSEUDO_012506</name>
</gene>
<comment type="caution">
    <text evidence="3">The sequence shown here is derived from an EMBL/GenBank/DDBJ whole genome shotgun (WGS) entry which is preliminary data.</text>
</comment>
<dbReference type="Proteomes" id="UP000694044">
    <property type="component" value="Unassembled WGS sequence"/>
</dbReference>
<dbReference type="EMBL" id="JAGDFM010000060">
    <property type="protein sequence ID" value="KAG7388445.1"/>
    <property type="molecule type" value="Genomic_DNA"/>
</dbReference>
<feature type="compositionally biased region" description="Polar residues" evidence="2">
    <location>
        <begin position="1"/>
        <end position="10"/>
    </location>
</feature>
<evidence type="ECO:0000313" key="3">
    <source>
        <dbReference type="EMBL" id="KAG7388445.1"/>
    </source>
</evidence>
<evidence type="ECO:0000256" key="1">
    <source>
        <dbReference type="SAM" id="Coils"/>
    </source>
</evidence>
<dbReference type="AlphaFoldDB" id="A0A8T1W4X4"/>
<feature type="region of interest" description="Disordered" evidence="2">
    <location>
        <begin position="1"/>
        <end position="25"/>
    </location>
</feature>
<sequence>MATRNNLDNAQKNERRHRYGGRPAHTTDKLIMESEQAAAPSDAAEARLASLKLENAALKTEQESMKRQLQELQRQVAAVVLKVEHMKSKVAGLNQMYRAKLQALGTFATNLVKFISVFLTPTTPRTPSIAQASPSE</sequence>
<keyword evidence="4" id="KW-1185">Reference proteome</keyword>
<proteinExistence type="predicted"/>
<reference evidence="3" key="1">
    <citation type="submission" date="2021-02" db="EMBL/GenBank/DDBJ databases">
        <authorList>
            <person name="Palmer J.M."/>
        </authorList>
    </citation>
    <scope>NUCLEOTIDE SEQUENCE</scope>
    <source>
        <strain evidence="3">SCRP734</strain>
    </source>
</reference>